<dbReference type="GO" id="GO:0006281">
    <property type="term" value="P:DNA repair"/>
    <property type="evidence" value="ECO:0007669"/>
    <property type="project" value="UniProtKB-KW"/>
</dbReference>
<evidence type="ECO:0000256" key="7">
    <source>
        <dbReference type="ARBA" id="ARBA00029496"/>
    </source>
</evidence>
<organism evidence="9 10">
    <name type="scientific">Calicophoron daubneyi</name>
    <name type="common">Rumen fluke</name>
    <name type="synonym">Paramphistomum daubneyi</name>
    <dbReference type="NCBI Taxonomy" id="300641"/>
    <lineage>
        <taxon>Eukaryota</taxon>
        <taxon>Metazoa</taxon>
        <taxon>Spiralia</taxon>
        <taxon>Lophotrochozoa</taxon>
        <taxon>Platyhelminthes</taxon>
        <taxon>Trematoda</taxon>
        <taxon>Digenea</taxon>
        <taxon>Plagiorchiida</taxon>
        <taxon>Pronocephalata</taxon>
        <taxon>Paramphistomoidea</taxon>
        <taxon>Paramphistomidae</taxon>
        <taxon>Calicophoron</taxon>
    </lineage>
</organism>
<gene>
    <name evidence="9" type="ORF">CDAUBV1_LOCUS12779</name>
</gene>
<feature type="region of interest" description="Disordered" evidence="8">
    <location>
        <begin position="798"/>
        <end position="819"/>
    </location>
</feature>
<evidence type="ECO:0000256" key="1">
    <source>
        <dbReference type="ARBA" id="ARBA00004123"/>
    </source>
</evidence>
<comment type="caution">
    <text evidence="9">The sequence shown here is derived from an EMBL/GenBank/DDBJ whole genome shotgun (WGS) entry which is preliminary data.</text>
</comment>
<keyword evidence="4" id="KW-0233">DNA recombination</keyword>
<feature type="region of interest" description="Disordered" evidence="8">
    <location>
        <begin position="662"/>
        <end position="736"/>
    </location>
</feature>
<keyword evidence="5" id="KW-0234">DNA repair</keyword>
<accession>A0AAV2TPK0</accession>
<dbReference type="PANTHER" id="PTHR21541:SF3">
    <property type="entry name" value="STRUCTURE-SPECIFIC ENDONUCLEASE SUBUNIT SLX4"/>
    <property type="match status" value="1"/>
</dbReference>
<feature type="compositionally biased region" description="Basic residues" evidence="8">
    <location>
        <begin position="810"/>
        <end position="819"/>
    </location>
</feature>
<evidence type="ECO:0000256" key="6">
    <source>
        <dbReference type="ARBA" id="ARBA00023242"/>
    </source>
</evidence>
<name>A0AAV2TPK0_CALDB</name>
<evidence type="ECO:0000256" key="2">
    <source>
        <dbReference type="ARBA" id="ARBA00006661"/>
    </source>
</evidence>
<dbReference type="CDD" id="cd22999">
    <property type="entry name" value="SAP_SLX4"/>
    <property type="match status" value="1"/>
</dbReference>
<keyword evidence="3" id="KW-0227">DNA damage</keyword>
<sequence length="819" mass="89872">MELVDFMALSDYRPETTLPAFKANGYILPAFKKLDGTADEDMETAVALSLSTSEEEKRRHSEALLATKIRPTDLGPPDYLLLTEEQRKAIFSDRLAVILLQIRKTHTPHFLPPHLEKRSRRFCSPRLWLLAGSTELLSDGSGSHSEFYVASLMPPFSPAKKRWGDDLLSLSQIPGRSASVHENFHNNESAASPETVSSIIVPESECLLSQGFILENAGDDLSECAKQFRAVSPCSTENADESPACAAALDSEVAYPHRFATMVGQWTCSDANVLLGTGESIPVHRFVFAAWNILPVVFKGDSRTLQVGDISWYEMMRFLGLLYEGRQSTLSRELPLCSVAVQNLARSWGLHFGLSGVPEGDRAPSSSMPAKTGISENRECSPSPLPELIRKAQSEAPKTPVSDESEQLNPMSVATFTTPDNPTTPPVGSPQFSRDLFASVIDDSICTHSPMTDRINTQTEQNTSEETTKLGLTQVNLSSPPSDSTTCIDSHFDDNPTPCPLLKRLRLSDQEIETAAKSTTESHSLTDLRDSNGAISCSPPSINVQTPVGISGSHSASSVDSIWSPCVAADLLKEVTPCKTSQNLQNSAVSSGTPTTPLPNYREMMTPELKRALSAYGVKPLRRRQAVKLLNEIYRHLHPHAVTNDDSKNGKSLKRPIACLQNSQNQKSSLSSSGKFPSSSSSSRRHKNSGPSFPDKMEVTSNTKSLDYSEPSAAPVNPFDVPDDENPEDTDDSSQVDARNAITNFIRSNEQLYKQVLTYSPIEFDVLRTMVKTAQIRVNSRKLMDVLDEQCVTFTLRGRTQGPDGPRSTRVIRKRSTHS</sequence>
<feature type="compositionally biased region" description="Low complexity" evidence="8">
    <location>
        <begin position="662"/>
        <end position="682"/>
    </location>
</feature>
<dbReference type="PANTHER" id="PTHR21541">
    <property type="entry name" value="BTB POZ DOMAIN CONTAINING 12"/>
    <property type="match status" value="1"/>
</dbReference>
<proteinExistence type="inferred from homology"/>
<dbReference type="GO" id="GO:0033557">
    <property type="term" value="C:Slx1-Slx4 complex"/>
    <property type="evidence" value="ECO:0007669"/>
    <property type="project" value="InterPro"/>
</dbReference>
<feature type="region of interest" description="Disordered" evidence="8">
    <location>
        <begin position="359"/>
        <end position="384"/>
    </location>
</feature>
<dbReference type="Proteomes" id="UP001497525">
    <property type="component" value="Unassembled WGS sequence"/>
</dbReference>
<evidence type="ECO:0000313" key="9">
    <source>
        <dbReference type="EMBL" id="CAL5138169.1"/>
    </source>
</evidence>
<evidence type="ECO:0000313" key="10">
    <source>
        <dbReference type="Proteomes" id="UP001497525"/>
    </source>
</evidence>
<feature type="region of interest" description="Disordered" evidence="8">
    <location>
        <begin position="581"/>
        <end position="601"/>
    </location>
</feature>
<reference evidence="9" key="1">
    <citation type="submission" date="2024-06" db="EMBL/GenBank/DDBJ databases">
        <authorList>
            <person name="Liu X."/>
            <person name="Lenzi L."/>
            <person name="Haldenby T S."/>
            <person name="Uol C."/>
        </authorList>
    </citation>
    <scope>NUCLEOTIDE SEQUENCE</scope>
</reference>
<dbReference type="AlphaFoldDB" id="A0AAV2TPK0"/>
<comment type="similarity">
    <text evidence="2">Belongs to the SLX4 family.</text>
</comment>
<dbReference type="GO" id="GO:0006260">
    <property type="term" value="P:DNA replication"/>
    <property type="evidence" value="ECO:0007669"/>
    <property type="project" value="InterPro"/>
</dbReference>
<evidence type="ECO:0000256" key="4">
    <source>
        <dbReference type="ARBA" id="ARBA00023172"/>
    </source>
</evidence>
<keyword evidence="6" id="KW-0539">Nucleus</keyword>
<dbReference type="GO" id="GO:0000712">
    <property type="term" value="P:resolution of meiotic recombination intermediates"/>
    <property type="evidence" value="ECO:0007669"/>
    <property type="project" value="TreeGrafter"/>
</dbReference>
<comment type="subcellular location">
    <subcellularLocation>
        <location evidence="1">Nucleus</location>
    </subcellularLocation>
</comment>
<dbReference type="InterPro" id="IPR018574">
    <property type="entry name" value="Structure-sp_endonuc_su_Slx4"/>
</dbReference>
<protein>
    <recommendedName>
        <fullName evidence="7">Structure-specific endonuclease subunit SLX4</fullName>
    </recommendedName>
</protein>
<evidence type="ECO:0000256" key="8">
    <source>
        <dbReference type="SAM" id="MobiDB-lite"/>
    </source>
</evidence>
<dbReference type="EMBL" id="CAXLJL010000478">
    <property type="protein sequence ID" value="CAL5138169.1"/>
    <property type="molecule type" value="Genomic_DNA"/>
</dbReference>
<evidence type="ECO:0000256" key="3">
    <source>
        <dbReference type="ARBA" id="ARBA00022763"/>
    </source>
</evidence>
<evidence type="ECO:0000256" key="5">
    <source>
        <dbReference type="ARBA" id="ARBA00023204"/>
    </source>
</evidence>
<dbReference type="Pfam" id="PF09494">
    <property type="entry name" value="Slx4"/>
    <property type="match status" value="1"/>
</dbReference>
<feature type="compositionally biased region" description="Polar residues" evidence="8">
    <location>
        <begin position="581"/>
        <end position="595"/>
    </location>
</feature>
<feature type="compositionally biased region" description="Acidic residues" evidence="8">
    <location>
        <begin position="721"/>
        <end position="734"/>
    </location>
</feature>